<keyword evidence="1" id="KW-0732">Signal</keyword>
<name>A0A4Q7J227_9PSEU</name>
<accession>A0A4Q7J227</accession>
<sequence length="329" mass="34425">MSLRRSLAAVAATSMAAVATAGIATAAEPSEMSPLAITRVASGLNQAWAVDFLPGGTPLFTQKDARKISKIENGKVVDVQTISGVSVTKEAGLLGLAVSPNYATDQTVFIYYTTSSDNRIAKLKLGQNPTPIVTGIPRGSQFHHGGRLRFGPDGHLYAGTGDGQNGGNAQNDNSLGGKILRIDANGNAAPGNPGGRKWISKGHRNVQGLTWVGNQLYATDIGPSNVDELNKIDVGKNYGWPSYMGNGSNPAYTNPIKTWPTSQATPSGIAYYKNSFYIASLKGGTYKTNTSGSGGKIYTGQGRTRDEVAGPDGKLWVVTPGSIYTADGN</sequence>
<feature type="chain" id="PRO_5020835866" evidence="1">
    <location>
        <begin position="27"/>
        <end position="329"/>
    </location>
</feature>
<protein>
    <submittedName>
        <fullName evidence="3">PQQ-dependent sugar dehydrogenase</fullName>
    </submittedName>
</protein>
<dbReference type="Gene3D" id="2.120.10.30">
    <property type="entry name" value="TolB, C-terminal domain"/>
    <property type="match status" value="1"/>
</dbReference>
<gene>
    <name evidence="3" type="ORF">EWH70_27220</name>
</gene>
<evidence type="ECO:0000259" key="2">
    <source>
        <dbReference type="Pfam" id="PF07995"/>
    </source>
</evidence>
<dbReference type="OrthoDB" id="9770043at2"/>
<evidence type="ECO:0000313" key="4">
    <source>
        <dbReference type="Proteomes" id="UP000292003"/>
    </source>
</evidence>
<comment type="caution">
    <text evidence="3">The sequence shown here is derived from an EMBL/GenBank/DDBJ whole genome shotgun (WGS) entry which is preliminary data.</text>
</comment>
<dbReference type="AlphaFoldDB" id="A0A4Q7J227"/>
<dbReference type="InterPro" id="IPR011042">
    <property type="entry name" value="6-blade_b-propeller_TolB-like"/>
</dbReference>
<dbReference type="PANTHER" id="PTHR19328">
    <property type="entry name" value="HEDGEHOG-INTERACTING PROTEIN"/>
    <property type="match status" value="1"/>
</dbReference>
<organism evidence="3 4">
    <name type="scientific">Amycolatopsis suaedae</name>
    <dbReference type="NCBI Taxonomy" id="2510978"/>
    <lineage>
        <taxon>Bacteria</taxon>
        <taxon>Bacillati</taxon>
        <taxon>Actinomycetota</taxon>
        <taxon>Actinomycetes</taxon>
        <taxon>Pseudonocardiales</taxon>
        <taxon>Pseudonocardiaceae</taxon>
        <taxon>Amycolatopsis</taxon>
    </lineage>
</organism>
<dbReference type="InterPro" id="IPR012938">
    <property type="entry name" value="Glc/Sorbosone_DH"/>
</dbReference>
<proteinExistence type="predicted"/>
<dbReference type="PANTHER" id="PTHR19328:SF13">
    <property type="entry name" value="HIPL1 PROTEIN"/>
    <property type="match status" value="1"/>
</dbReference>
<reference evidence="3 4" key="1">
    <citation type="submission" date="2019-02" db="EMBL/GenBank/DDBJ databases">
        <title>Draft genome sequence of Amycolatopsis sp. 8-3EHSu isolated from roots of Suaeda maritima.</title>
        <authorList>
            <person name="Duangmal K."/>
            <person name="Chantavorakit T."/>
        </authorList>
    </citation>
    <scope>NUCLEOTIDE SEQUENCE [LARGE SCALE GENOMIC DNA]</scope>
    <source>
        <strain evidence="3 4">8-3EHSu</strain>
    </source>
</reference>
<dbReference type="Proteomes" id="UP000292003">
    <property type="component" value="Unassembled WGS sequence"/>
</dbReference>
<dbReference type="RefSeq" id="WP_130478371.1">
    <property type="nucleotide sequence ID" value="NZ_SFCC01000015.1"/>
</dbReference>
<feature type="signal peptide" evidence="1">
    <location>
        <begin position="1"/>
        <end position="26"/>
    </location>
</feature>
<dbReference type="InterPro" id="IPR011041">
    <property type="entry name" value="Quinoprot_gluc/sorb_DH_b-prop"/>
</dbReference>
<keyword evidence="4" id="KW-1185">Reference proteome</keyword>
<dbReference type="Pfam" id="PF07995">
    <property type="entry name" value="GSDH"/>
    <property type="match status" value="1"/>
</dbReference>
<evidence type="ECO:0000313" key="3">
    <source>
        <dbReference type="EMBL" id="RZQ60798.1"/>
    </source>
</evidence>
<feature type="domain" description="Glucose/Sorbosone dehydrogenase" evidence="2">
    <location>
        <begin position="44"/>
        <end position="320"/>
    </location>
</feature>
<dbReference type="SUPFAM" id="SSF50952">
    <property type="entry name" value="Soluble quinoprotein glucose dehydrogenase"/>
    <property type="match status" value="1"/>
</dbReference>
<evidence type="ECO:0000256" key="1">
    <source>
        <dbReference type="SAM" id="SignalP"/>
    </source>
</evidence>
<dbReference type="EMBL" id="SFCC01000015">
    <property type="protein sequence ID" value="RZQ60798.1"/>
    <property type="molecule type" value="Genomic_DNA"/>
</dbReference>